<evidence type="ECO:0000256" key="3">
    <source>
        <dbReference type="PROSITE-ProRule" id="PRU00023"/>
    </source>
</evidence>
<dbReference type="SMART" id="SM00248">
    <property type="entry name" value="ANK"/>
    <property type="match status" value="9"/>
</dbReference>
<dbReference type="PROSITE" id="PS50297">
    <property type="entry name" value="ANK_REP_REGION"/>
    <property type="match status" value="5"/>
</dbReference>
<keyword evidence="2 3" id="KW-0040">ANK repeat</keyword>
<dbReference type="PRINTS" id="PR01415">
    <property type="entry name" value="ANKYRIN"/>
</dbReference>
<dbReference type="Pfam" id="PF12796">
    <property type="entry name" value="Ank_2"/>
    <property type="match status" value="3"/>
</dbReference>
<dbReference type="STRING" id="400727.A0A2T7PZC0"/>
<sequence>MAFLTRESVLVDSANRDNQDLLLMALTGAYGSYTQEEVDNALIRAAINGNSRCVSLLLDWNADCDAEDMDGDTPLMLAACNNHVDVVQLLINAGCGVNHVSDRHRTALHMAAWVGNVKVCQMLLHAGADPTIQEMYGDTALMLAAHRSPDVASLLAKHKQAINIRNENGDTALNCAAKSGHTESVRVLVEAGADINARNRNGETALMYATYENHVETAKLLLQLGTDPNIATNSGLVPLHIACQKKMEEMCEVLLQGGADPNFSDKSGRRPLSFAVSSGRARIVLQLIQAGACSQYQGPALFNKRTVVVSPLYKALLDKRLDIAEMLSRTGSSTSSDLFQIYKCEELQSELEDTTRGQEVLSYIKSIACSPTSLRLTCLQVIHSMVGKQQGWQNKIRSLRIPKPLIAFLLHEDLIHC</sequence>
<dbReference type="InterPro" id="IPR002110">
    <property type="entry name" value="Ankyrin_rpt"/>
</dbReference>
<feature type="repeat" description="ANK" evidence="3">
    <location>
        <begin position="103"/>
        <end position="135"/>
    </location>
</feature>
<keyword evidence="5" id="KW-1185">Reference proteome</keyword>
<feature type="repeat" description="ANK" evidence="3">
    <location>
        <begin position="234"/>
        <end position="266"/>
    </location>
</feature>
<feature type="repeat" description="ANK" evidence="3">
    <location>
        <begin position="168"/>
        <end position="200"/>
    </location>
</feature>
<feature type="repeat" description="ANK" evidence="3">
    <location>
        <begin position="70"/>
        <end position="102"/>
    </location>
</feature>
<gene>
    <name evidence="4" type="ORF">C0Q70_01373</name>
</gene>
<dbReference type="SUPFAM" id="SSF48403">
    <property type="entry name" value="Ankyrin repeat"/>
    <property type="match status" value="1"/>
</dbReference>
<dbReference type="PROSITE" id="PS50088">
    <property type="entry name" value="ANK_REPEAT"/>
    <property type="match status" value="5"/>
</dbReference>
<protein>
    <submittedName>
        <fullName evidence="4">Uncharacterized protein</fullName>
    </submittedName>
</protein>
<dbReference type="Proteomes" id="UP000245119">
    <property type="component" value="Linkage Group LG1"/>
</dbReference>
<accession>A0A2T7PZC0</accession>
<feature type="repeat" description="ANK" evidence="3">
    <location>
        <begin position="201"/>
        <end position="233"/>
    </location>
</feature>
<dbReference type="PANTHER" id="PTHR24171">
    <property type="entry name" value="ANKYRIN REPEAT DOMAIN-CONTAINING PROTEIN 39-RELATED"/>
    <property type="match status" value="1"/>
</dbReference>
<dbReference type="OMA" id="ANCVREL"/>
<name>A0A2T7PZC0_POMCA</name>
<comment type="caution">
    <text evidence="4">The sequence shown here is derived from an EMBL/GenBank/DDBJ whole genome shotgun (WGS) entry which is preliminary data.</text>
</comment>
<dbReference type="EMBL" id="PZQS01000001">
    <property type="protein sequence ID" value="PVD38750.1"/>
    <property type="molecule type" value="Genomic_DNA"/>
</dbReference>
<organism evidence="4 5">
    <name type="scientific">Pomacea canaliculata</name>
    <name type="common">Golden apple snail</name>
    <dbReference type="NCBI Taxonomy" id="400727"/>
    <lineage>
        <taxon>Eukaryota</taxon>
        <taxon>Metazoa</taxon>
        <taxon>Spiralia</taxon>
        <taxon>Lophotrochozoa</taxon>
        <taxon>Mollusca</taxon>
        <taxon>Gastropoda</taxon>
        <taxon>Caenogastropoda</taxon>
        <taxon>Architaenioglossa</taxon>
        <taxon>Ampullarioidea</taxon>
        <taxon>Ampullariidae</taxon>
        <taxon>Pomacea</taxon>
    </lineage>
</organism>
<reference evidence="4 5" key="1">
    <citation type="submission" date="2018-04" db="EMBL/GenBank/DDBJ databases">
        <title>The genome of golden apple snail Pomacea canaliculata provides insight into stress tolerance and invasive adaptation.</title>
        <authorList>
            <person name="Liu C."/>
            <person name="Liu B."/>
            <person name="Ren Y."/>
            <person name="Zhang Y."/>
            <person name="Wang H."/>
            <person name="Li S."/>
            <person name="Jiang F."/>
            <person name="Yin L."/>
            <person name="Zhang G."/>
            <person name="Qian W."/>
            <person name="Fan W."/>
        </authorList>
    </citation>
    <scope>NUCLEOTIDE SEQUENCE [LARGE SCALE GENOMIC DNA]</scope>
    <source>
        <strain evidence="4">SZHN2017</strain>
        <tissue evidence="4">Muscle</tissue>
    </source>
</reference>
<proteinExistence type="predicted"/>
<keyword evidence="1" id="KW-0677">Repeat</keyword>
<evidence type="ECO:0000313" key="4">
    <source>
        <dbReference type="EMBL" id="PVD38750.1"/>
    </source>
</evidence>
<evidence type="ECO:0000313" key="5">
    <source>
        <dbReference type="Proteomes" id="UP000245119"/>
    </source>
</evidence>
<dbReference type="Gene3D" id="1.25.40.20">
    <property type="entry name" value="Ankyrin repeat-containing domain"/>
    <property type="match status" value="6"/>
</dbReference>
<evidence type="ECO:0000256" key="2">
    <source>
        <dbReference type="ARBA" id="ARBA00023043"/>
    </source>
</evidence>
<evidence type="ECO:0000256" key="1">
    <source>
        <dbReference type="ARBA" id="ARBA00022737"/>
    </source>
</evidence>
<dbReference type="InterPro" id="IPR036770">
    <property type="entry name" value="Ankyrin_rpt-contain_sf"/>
</dbReference>
<dbReference type="AlphaFoldDB" id="A0A2T7PZC0"/>
<dbReference type="OrthoDB" id="6283900at2759"/>